<dbReference type="Proteomes" id="UP000315724">
    <property type="component" value="Chromosome"/>
</dbReference>
<evidence type="ECO:0000313" key="2">
    <source>
        <dbReference type="EMBL" id="QDT34602.1"/>
    </source>
</evidence>
<accession>A0A517QSK0</accession>
<reference evidence="2 3" key="1">
    <citation type="submission" date="2019-02" db="EMBL/GenBank/DDBJ databases">
        <title>Deep-cultivation of Planctomycetes and their phenomic and genomic characterization uncovers novel biology.</title>
        <authorList>
            <person name="Wiegand S."/>
            <person name="Jogler M."/>
            <person name="Boedeker C."/>
            <person name="Pinto D."/>
            <person name="Vollmers J."/>
            <person name="Rivas-Marin E."/>
            <person name="Kohn T."/>
            <person name="Peeters S.H."/>
            <person name="Heuer A."/>
            <person name="Rast P."/>
            <person name="Oberbeckmann S."/>
            <person name="Bunk B."/>
            <person name="Jeske O."/>
            <person name="Meyerdierks A."/>
            <person name="Storesund J.E."/>
            <person name="Kallscheuer N."/>
            <person name="Luecker S."/>
            <person name="Lage O.M."/>
            <person name="Pohl T."/>
            <person name="Merkel B.J."/>
            <person name="Hornburger P."/>
            <person name="Mueller R.-W."/>
            <person name="Bruemmer F."/>
            <person name="Labrenz M."/>
            <person name="Spormann A.M."/>
            <person name="Op den Camp H."/>
            <person name="Overmann J."/>
            <person name="Amann R."/>
            <person name="Jetten M.S.M."/>
            <person name="Mascher T."/>
            <person name="Medema M.H."/>
            <person name="Devos D.P."/>
            <person name="Kaster A.-K."/>
            <person name="Ovreas L."/>
            <person name="Rohde M."/>
            <person name="Galperin M.Y."/>
            <person name="Jogler C."/>
        </authorList>
    </citation>
    <scope>NUCLEOTIDE SEQUENCE [LARGE SCALE GENOMIC DNA]</scope>
    <source>
        <strain evidence="2 3">Mal48</strain>
    </source>
</reference>
<evidence type="ECO:0000313" key="3">
    <source>
        <dbReference type="Proteomes" id="UP000315724"/>
    </source>
</evidence>
<protein>
    <submittedName>
        <fullName evidence="2">PEGA domain protein</fullName>
    </submittedName>
</protein>
<feature type="domain" description="PEGA" evidence="1">
    <location>
        <begin position="2"/>
        <end position="46"/>
    </location>
</feature>
<dbReference type="Pfam" id="PF08308">
    <property type="entry name" value="PEGA"/>
    <property type="match status" value="1"/>
</dbReference>
<name>A0A517QSK0_9PLAN</name>
<keyword evidence="3" id="KW-1185">Reference proteome</keyword>
<dbReference type="RefSeq" id="WP_231739689.1">
    <property type="nucleotide sequence ID" value="NZ_CP036267.1"/>
</dbReference>
<dbReference type="AlphaFoldDB" id="A0A517QSK0"/>
<evidence type="ECO:0000259" key="1">
    <source>
        <dbReference type="Pfam" id="PF08308"/>
    </source>
</evidence>
<proteinExistence type="predicted"/>
<gene>
    <name evidence="2" type="ORF">Mal48_38650</name>
</gene>
<sequence>MTIRSNPPGALVEVDGERIGLTPVSMDFTYYGTREISLSAPGYETMTLLQPVPAPPGQRFPIDFFTNHFMPRKVTDRHDFTYNLVQRGMPVDEESDLINRARNFRSQAEVGGVIQPQQ</sequence>
<dbReference type="EMBL" id="CP036267">
    <property type="protein sequence ID" value="QDT34602.1"/>
    <property type="molecule type" value="Genomic_DNA"/>
</dbReference>
<dbReference type="KEGG" id="tpol:Mal48_38650"/>
<organism evidence="2 3">
    <name type="scientific">Thalassoglobus polymorphus</name>
    <dbReference type="NCBI Taxonomy" id="2527994"/>
    <lineage>
        <taxon>Bacteria</taxon>
        <taxon>Pseudomonadati</taxon>
        <taxon>Planctomycetota</taxon>
        <taxon>Planctomycetia</taxon>
        <taxon>Planctomycetales</taxon>
        <taxon>Planctomycetaceae</taxon>
        <taxon>Thalassoglobus</taxon>
    </lineage>
</organism>
<dbReference type="InterPro" id="IPR013229">
    <property type="entry name" value="PEGA"/>
</dbReference>